<dbReference type="OrthoDB" id="255848at2"/>
<accession>A0A402D601</accession>
<gene>
    <name evidence="1" type="ORF">CCAX7_45410</name>
</gene>
<dbReference type="PROSITE" id="PS00409">
    <property type="entry name" value="PROKAR_NTER_METHYL"/>
    <property type="match status" value="1"/>
</dbReference>
<dbReference type="NCBIfam" id="TIGR04294">
    <property type="entry name" value="pre_pil_HX9DG"/>
    <property type="match status" value="1"/>
</dbReference>
<dbReference type="InterPro" id="IPR045584">
    <property type="entry name" value="Pilin-like"/>
</dbReference>
<dbReference type="NCBIfam" id="TIGR02532">
    <property type="entry name" value="IV_pilin_GFxxxE"/>
    <property type="match status" value="1"/>
</dbReference>
<dbReference type="SUPFAM" id="SSF54523">
    <property type="entry name" value="Pili subunits"/>
    <property type="match status" value="1"/>
</dbReference>
<dbReference type="Proteomes" id="UP000287394">
    <property type="component" value="Chromosome"/>
</dbReference>
<dbReference type="RefSeq" id="WP_119324910.1">
    <property type="nucleotide sequence ID" value="NZ_AP025739.1"/>
</dbReference>
<evidence type="ECO:0000313" key="1">
    <source>
        <dbReference type="EMBL" id="BDI32490.1"/>
    </source>
</evidence>
<dbReference type="AlphaFoldDB" id="A0A402D601"/>
<reference evidence="1 2" key="1">
    <citation type="journal article" date="2019" name="Int. J. Syst. Evol. Microbiol.">
        <title>Capsulimonas corticalis gen. nov., sp. nov., an aerobic capsulated bacterium, of a novel bacterial order, Capsulimonadales ord. nov., of the class Armatimonadia of the phylum Armatimonadetes.</title>
        <authorList>
            <person name="Li J."/>
            <person name="Kudo C."/>
            <person name="Tonouchi A."/>
        </authorList>
    </citation>
    <scope>NUCLEOTIDE SEQUENCE [LARGE SCALE GENOMIC DNA]</scope>
    <source>
        <strain evidence="1 2">AX-7</strain>
    </source>
</reference>
<dbReference type="KEGG" id="ccot:CCAX7_45410"/>
<name>A0A402D601_9BACT</name>
<dbReference type="Pfam" id="PF07596">
    <property type="entry name" value="SBP_bac_10"/>
    <property type="match status" value="1"/>
</dbReference>
<protein>
    <submittedName>
        <fullName evidence="1">Uncharacterized protein</fullName>
    </submittedName>
</protein>
<dbReference type="Gene3D" id="3.30.700.10">
    <property type="entry name" value="Glycoprotein, Type 4 Pilin"/>
    <property type="match status" value="1"/>
</dbReference>
<proteinExistence type="predicted"/>
<sequence length="262" mass="28734">MKSQNGKHGCGFKGFTLIELLVVIAIIAILAAILFPVFAKAREKARQTACLSNEKQLGVAALQYVQDNDEDYPVCNTAFATSGSVNGDASIPKFSSWFQECQPYLKNIDVLRCPDGSNTVDTFVNGQNNDPATGLKLPFFHCLGANESIVNFSGDATNPQAVSMAQLHRPADTPFISDSSFMLWNEIRRIMNPSDPTLTPWFSPDTPTPGMARHTDGSNILYADGHAKYFHQSSMAINPSRGALGYNYQFGVPFKLDDDRLQ</sequence>
<dbReference type="Pfam" id="PF07963">
    <property type="entry name" value="N_methyl"/>
    <property type="match status" value="1"/>
</dbReference>
<dbReference type="InterPro" id="IPR012902">
    <property type="entry name" value="N_methyl_site"/>
</dbReference>
<evidence type="ECO:0000313" key="2">
    <source>
        <dbReference type="Proteomes" id="UP000287394"/>
    </source>
</evidence>
<keyword evidence="2" id="KW-1185">Reference proteome</keyword>
<organism evidence="1 2">
    <name type="scientific">Capsulimonas corticalis</name>
    <dbReference type="NCBI Taxonomy" id="2219043"/>
    <lineage>
        <taxon>Bacteria</taxon>
        <taxon>Bacillati</taxon>
        <taxon>Armatimonadota</taxon>
        <taxon>Armatimonadia</taxon>
        <taxon>Capsulimonadales</taxon>
        <taxon>Capsulimonadaceae</taxon>
        <taxon>Capsulimonas</taxon>
    </lineage>
</organism>
<dbReference type="EMBL" id="AP025739">
    <property type="protein sequence ID" value="BDI32490.1"/>
    <property type="molecule type" value="Genomic_DNA"/>
</dbReference>
<dbReference type="InterPro" id="IPR027558">
    <property type="entry name" value="Pre_pil_HX9DG_C"/>
</dbReference>
<dbReference type="PANTHER" id="PTHR30093">
    <property type="entry name" value="GENERAL SECRETION PATHWAY PROTEIN G"/>
    <property type="match status" value="1"/>
</dbReference>
<dbReference type="InterPro" id="IPR011453">
    <property type="entry name" value="DUF1559"/>
</dbReference>